<organism evidence="5 6">
    <name type="scientific">Halosimplex litoreum</name>
    <dbReference type="NCBI Taxonomy" id="1198301"/>
    <lineage>
        <taxon>Archaea</taxon>
        <taxon>Methanobacteriati</taxon>
        <taxon>Methanobacteriota</taxon>
        <taxon>Stenosarchaea group</taxon>
        <taxon>Halobacteria</taxon>
        <taxon>Halobacteriales</taxon>
        <taxon>Haloarculaceae</taxon>
        <taxon>Halosimplex</taxon>
    </lineage>
</organism>
<keyword evidence="6" id="KW-1185">Reference proteome</keyword>
<evidence type="ECO:0000259" key="4">
    <source>
        <dbReference type="Pfam" id="PF08544"/>
    </source>
</evidence>
<sequence length="327" mass="34017">MTRVTVGGRIHVGFQNLSLAHERLYGGVGLALAEPRLDLRAERAEAVDCDDDAARQYVDRVVDHLDVPGATVRVDERLPRHAGLGSGTQLALAALVAVAGAYDIDVNPRERAPALGRGGRSGIGVATFESGGFVVDGGHPTERFTTAPPAEGEWAVPPVVARHDLPESWRFVLAIPDAGPGRSGDEEDESMRSVVERADPGIAEDIALVVTQQLLPAAATGDRAAFGDAIARLGRLNGAWYADEQGGVYRPPAGAIIDALSDHPAVAGAGQSSWGPTVYALTDADYAEDVADAARAALSAVADGGRVVVARPRDDGATVERATAETD</sequence>
<dbReference type="Gene3D" id="3.30.230.10">
    <property type="match status" value="1"/>
</dbReference>
<comment type="pathway">
    <text evidence="2">Cofactor biosynthesis; 5,6,7,8-tetrahydromethanopterin biosynthesis.</text>
</comment>
<comment type="subunit">
    <text evidence="2">Homodimer.</text>
</comment>
<dbReference type="GO" id="GO:0016301">
    <property type="term" value="F:kinase activity"/>
    <property type="evidence" value="ECO:0007669"/>
    <property type="project" value="UniProtKB-KW"/>
</dbReference>
<dbReference type="NCBIfam" id="TIGR00144">
    <property type="entry name" value="beta_RFAP_syn"/>
    <property type="match status" value="1"/>
</dbReference>
<dbReference type="OrthoDB" id="85156at2157"/>
<gene>
    <name evidence="5" type="ORF">I7X12_14695</name>
</gene>
<dbReference type="InterPro" id="IPR014721">
    <property type="entry name" value="Ribsml_uS5_D2-typ_fold_subgr"/>
</dbReference>
<dbReference type="InterPro" id="IPR020568">
    <property type="entry name" value="Ribosomal_Su5_D2-typ_SF"/>
</dbReference>
<dbReference type="Pfam" id="PF00288">
    <property type="entry name" value="GHMP_kinases_N"/>
    <property type="match status" value="1"/>
</dbReference>
<dbReference type="AlphaFoldDB" id="A0A7T3FWK7"/>
<evidence type="ECO:0000256" key="1">
    <source>
        <dbReference type="ARBA" id="ARBA00022679"/>
    </source>
</evidence>
<dbReference type="GO" id="GO:0043793">
    <property type="term" value="F:beta-ribofuranosylaminobenzene 5'-phosphate synthase activity"/>
    <property type="evidence" value="ECO:0007669"/>
    <property type="project" value="UniProtKB-EC"/>
</dbReference>
<comment type="catalytic activity">
    <reaction evidence="2">
        <text>5-phospho-alpha-D-ribose 1-diphosphate + 4-hydroxybenzoate + H(+) = 4-(beta-D-ribofuranosyl)phenol 5'-phosphate + CO2 + diphosphate</text>
        <dbReference type="Rhea" id="RHEA:48556"/>
        <dbReference type="ChEBI" id="CHEBI:15378"/>
        <dbReference type="ChEBI" id="CHEBI:16526"/>
        <dbReference type="ChEBI" id="CHEBI:17879"/>
        <dbReference type="ChEBI" id="CHEBI:33019"/>
        <dbReference type="ChEBI" id="CHEBI:58017"/>
        <dbReference type="ChEBI" id="CHEBI:82767"/>
        <dbReference type="EC" id="2.4.2.54"/>
    </reaction>
</comment>
<dbReference type="KEGG" id="hlt:I7X12_14695"/>
<dbReference type="EC" id="2.4.2.54" evidence="2"/>
<comment type="function">
    <text evidence="2">Catalyzes the condensation of 4-aminobenzoate (pABA) with 5-phospho-alpha-D-ribose 1-diphosphate (PRPP) to produce beta-ribofuranosylaminobenzene 5'-phosphate (beta-RFA-P).</text>
</comment>
<dbReference type="InterPro" id="IPR013750">
    <property type="entry name" value="GHMP_kinase_C_dom"/>
</dbReference>
<dbReference type="SUPFAM" id="SSF54211">
    <property type="entry name" value="Ribosomal protein S5 domain 2-like"/>
    <property type="match status" value="1"/>
</dbReference>
<dbReference type="InterPro" id="IPR006204">
    <property type="entry name" value="GHMP_kinase_N_dom"/>
</dbReference>
<evidence type="ECO:0000313" key="6">
    <source>
        <dbReference type="Proteomes" id="UP000595001"/>
    </source>
</evidence>
<feature type="domain" description="GHMP kinase N-terminal" evidence="3">
    <location>
        <begin position="58"/>
        <end position="131"/>
    </location>
</feature>
<dbReference type="Pfam" id="PF08544">
    <property type="entry name" value="GHMP_kinases_C"/>
    <property type="match status" value="1"/>
</dbReference>
<evidence type="ECO:0000256" key="2">
    <source>
        <dbReference type="PIRNR" id="PIRNR004884"/>
    </source>
</evidence>
<dbReference type="Proteomes" id="UP000595001">
    <property type="component" value="Chromosome"/>
</dbReference>
<dbReference type="EMBL" id="CP065856">
    <property type="protein sequence ID" value="QPV61991.1"/>
    <property type="molecule type" value="Genomic_DNA"/>
</dbReference>
<comment type="similarity">
    <text evidence="2">Belongs to the beta-RFA-P synthase family.</text>
</comment>
<dbReference type="UniPathway" id="UPA00065"/>
<name>A0A7T3FWK7_9EURY</name>
<feature type="domain" description="GHMP kinase C-terminal" evidence="4">
    <location>
        <begin position="215"/>
        <end position="298"/>
    </location>
</feature>
<evidence type="ECO:0000259" key="3">
    <source>
        <dbReference type="Pfam" id="PF00288"/>
    </source>
</evidence>
<dbReference type="PANTHER" id="PTHR20861:SF6">
    <property type="entry name" value="BETA-RIBOFURANOSYLPHENOL 5'-PHOSPHATE SYNTHASE"/>
    <property type="match status" value="1"/>
</dbReference>
<dbReference type="PIRSF" id="PIRSF004884">
    <property type="entry name" value="Sugar_kin_arch"/>
    <property type="match status" value="1"/>
</dbReference>
<dbReference type="GeneID" id="60589766"/>
<dbReference type="InterPro" id="IPR004422">
    <property type="entry name" value="RFAP_synthase"/>
</dbReference>
<proteinExistence type="inferred from homology"/>
<protein>
    <recommendedName>
        <fullName evidence="2">Beta-ribofuranosylaminobenzene 5'-phosphate synthase</fullName>
        <shortName evidence="2">Beta-RFA-P synthase</shortName>
        <ecNumber evidence="2">2.4.2.54</ecNumber>
    </recommendedName>
</protein>
<evidence type="ECO:0000313" key="5">
    <source>
        <dbReference type="EMBL" id="QPV61991.1"/>
    </source>
</evidence>
<dbReference type="GO" id="GO:0005524">
    <property type="term" value="F:ATP binding"/>
    <property type="evidence" value="ECO:0007669"/>
    <property type="project" value="UniProtKB-UniRule"/>
</dbReference>
<reference evidence="5 6" key="1">
    <citation type="submission" date="2020-12" db="EMBL/GenBank/DDBJ databases">
        <title>Halosimplex halophilum sp. nov. and Halosimplex salinum sp. nov., two new members of the genus Halosimplex.</title>
        <authorList>
            <person name="Cui H.L."/>
        </authorList>
    </citation>
    <scope>NUCLEOTIDE SEQUENCE [LARGE SCALE GENOMIC DNA]</scope>
    <source>
        <strain evidence="5 6">YGH94</strain>
    </source>
</reference>
<keyword evidence="2" id="KW-0328">Glycosyltransferase</keyword>
<keyword evidence="5" id="KW-0418">Kinase</keyword>
<keyword evidence="1 2" id="KW-0808">Transferase</keyword>
<dbReference type="RefSeq" id="WP_198060809.1">
    <property type="nucleotide sequence ID" value="NZ_CP065856.1"/>
</dbReference>
<dbReference type="PANTHER" id="PTHR20861">
    <property type="entry name" value="HOMOSERINE/4-DIPHOSPHOCYTIDYL-2-C-METHYL-D-ERYTHRITOL KINASE"/>
    <property type="match status" value="1"/>
</dbReference>
<accession>A0A7T3FWK7</accession>